<protein>
    <submittedName>
        <fullName evidence="2">Uncharacterized protein</fullName>
    </submittedName>
</protein>
<evidence type="ECO:0000313" key="3">
    <source>
        <dbReference type="Proteomes" id="UP000076512"/>
    </source>
</evidence>
<dbReference type="OrthoDB" id="4570633at2"/>
<feature type="region of interest" description="Disordered" evidence="1">
    <location>
        <begin position="53"/>
        <end position="83"/>
    </location>
</feature>
<dbReference type="STRING" id="455432.AWN90_32005"/>
<proteinExistence type="predicted"/>
<sequence>MTDTVKFRLIGERQNVKAMITALDPVLDIVTDWRIFPQRNGIGVSAYLEARPRHVADGSKTPPAQELSPAEQQTGDDRRNAEE</sequence>
<dbReference type="RefSeq" id="WP_067590358.1">
    <property type="nucleotide sequence ID" value="NZ_JABMCZ010000001.1"/>
</dbReference>
<name>A0A161XI35_9NOCA</name>
<dbReference type="Proteomes" id="UP000076512">
    <property type="component" value="Unassembled WGS sequence"/>
</dbReference>
<evidence type="ECO:0000256" key="1">
    <source>
        <dbReference type="SAM" id="MobiDB-lite"/>
    </source>
</evidence>
<comment type="caution">
    <text evidence="2">The sequence shown here is derived from an EMBL/GenBank/DDBJ whole genome shotgun (WGS) entry which is preliminary data.</text>
</comment>
<organism evidence="2 3">
    <name type="scientific">Nocardia terpenica</name>
    <dbReference type="NCBI Taxonomy" id="455432"/>
    <lineage>
        <taxon>Bacteria</taxon>
        <taxon>Bacillati</taxon>
        <taxon>Actinomycetota</taxon>
        <taxon>Actinomycetes</taxon>
        <taxon>Mycobacteriales</taxon>
        <taxon>Nocardiaceae</taxon>
        <taxon>Nocardia</taxon>
    </lineage>
</organism>
<accession>A0A161XI35</accession>
<reference evidence="2 3" key="1">
    <citation type="submission" date="2016-04" db="EMBL/GenBank/DDBJ databases">
        <authorList>
            <person name="Evans L.H."/>
            <person name="Alamgir A."/>
            <person name="Owens N."/>
            <person name="Weber N.D."/>
            <person name="Virtaneva K."/>
            <person name="Barbian K."/>
            <person name="Babar A."/>
            <person name="Rosenke K."/>
        </authorList>
    </citation>
    <scope>NUCLEOTIDE SEQUENCE [LARGE SCALE GENOMIC DNA]</scope>
    <source>
        <strain evidence="2 3">IFM 0406</strain>
    </source>
</reference>
<gene>
    <name evidence="2" type="ORF">AWN90_32005</name>
</gene>
<dbReference type="AlphaFoldDB" id="A0A161XI35"/>
<dbReference type="EMBL" id="LWGR01000007">
    <property type="protein sequence ID" value="KZM73288.1"/>
    <property type="molecule type" value="Genomic_DNA"/>
</dbReference>
<keyword evidence="3" id="KW-1185">Reference proteome</keyword>
<evidence type="ECO:0000313" key="2">
    <source>
        <dbReference type="EMBL" id="KZM73288.1"/>
    </source>
</evidence>